<dbReference type="Pfam" id="PF07690">
    <property type="entry name" value="MFS_1"/>
    <property type="match status" value="1"/>
</dbReference>
<dbReference type="AlphaFoldDB" id="A0A7W9UK88"/>
<feature type="transmembrane region" description="Helical" evidence="8">
    <location>
        <begin position="109"/>
        <end position="131"/>
    </location>
</feature>
<dbReference type="Proteomes" id="UP000540412">
    <property type="component" value="Unassembled WGS sequence"/>
</dbReference>
<feature type="transmembrane region" description="Helical" evidence="8">
    <location>
        <begin position="171"/>
        <end position="193"/>
    </location>
</feature>
<dbReference type="SUPFAM" id="SSF103473">
    <property type="entry name" value="MFS general substrate transporter"/>
    <property type="match status" value="1"/>
</dbReference>
<comment type="similarity">
    <text evidence="2">Belongs to the major facilitator superfamily. EmrB family.</text>
</comment>
<organism evidence="10 11">
    <name type="scientific">Nocardia transvalensis</name>
    <dbReference type="NCBI Taxonomy" id="37333"/>
    <lineage>
        <taxon>Bacteria</taxon>
        <taxon>Bacillati</taxon>
        <taxon>Actinomycetota</taxon>
        <taxon>Actinomycetes</taxon>
        <taxon>Mycobacteriales</taxon>
        <taxon>Nocardiaceae</taxon>
        <taxon>Nocardia</taxon>
    </lineage>
</organism>
<dbReference type="RefSeq" id="WP_051163111.1">
    <property type="nucleotide sequence ID" value="NZ_JACHIT010000002.1"/>
</dbReference>
<evidence type="ECO:0000256" key="4">
    <source>
        <dbReference type="ARBA" id="ARBA00022475"/>
    </source>
</evidence>
<feature type="transmembrane region" description="Helical" evidence="8">
    <location>
        <begin position="406"/>
        <end position="430"/>
    </location>
</feature>
<feature type="domain" description="Major facilitator superfamily (MFS) profile" evidence="9">
    <location>
        <begin position="18"/>
        <end position="481"/>
    </location>
</feature>
<feature type="transmembrane region" description="Helical" evidence="8">
    <location>
        <begin position="363"/>
        <end position="385"/>
    </location>
</feature>
<feature type="transmembrane region" description="Helical" evidence="8">
    <location>
        <begin position="338"/>
        <end position="357"/>
    </location>
</feature>
<keyword evidence="6 8" id="KW-1133">Transmembrane helix</keyword>
<reference evidence="10 11" key="1">
    <citation type="submission" date="2020-08" db="EMBL/GenBank/DDBJ databases">
        <title>Sequencing the genomes of 1000 actinobacteria strains.</title>
        <authorList>
            <person name="Klenk H.-P."/>
        </authorList>
    </citation>
    <scope>NUCLEOTIDE SEQUENCE [LARGE SCALE GENOMIC DNA]</scope>
    <source>
        <strain evidence="10 11">DSM 43582</strain>
    </source>
</reference>
<dbReference type="EMBL" id="JACHIT010000002">
    <property type="protein sequence ID" value="MBB5916082.1"/>
    <property type="molecule type" value="Genomic_DNA"/>
</dbReference>
<keyword evidence="4" id="KW-1003">Cell membrane</keyword>
<evidence type="ECO:0000313" key="10">
    <source>
        <dbReference type="EMBL" id="MBB5916082.1"/>
    </source>
</evidence>
<accession>A0A7W9UK88</accession>
<keyword evidence="11" id="KW-1185">Reference proteome</keyword>
<comment type="subcellular location">
    <subcellularLocation>
        <location evidence="1">Cell membrane</location>
        <topology evidence="1">Multi-pass membrane protein</topology>
    </subcellularLocation>
</comment>
<proteinExistence type="inferred from homology"/>
<gene>
    <name evidence="10" type="ORF">BJY24_004994</name>
</gene>
<feature type="transmembrane region" description="Helical" evidence="8">
    <location>
        <begin position="304"/>
        <end position="326"/>
    </location>
</feature>
<dbReference type="Gene3D" id="1.20.1250.20">
    <property type="entry name" value="MFS general substrate transporter like domains"/>
    <property type="match status" value="1"/>
</dbReference>
<dbReference type="NCBIfam" id="TIGR00711">
    <property type="entry name" value="efflux_EmrB"/>
    <property type="match status" value="1"/>
</dbReference>
<protein>
    <submittedName>
        <fullName evidence="10">EmrB/QacA subfamily drug resistance transporter</fullName>
    </submittedName>
</protein>
<feature type="transmembrane region" description="Helical" evidence="8">
    <location>
        <begin position="457"/>
        <end position="476"/>
    </location>
</feature>
<keyword evidence="7 8" id="KW-0472">Membrane</keyword>
<dbReference type="InterPro" id="IPR036259">
    <property type="entry name" value="MFS_trans_sf"/>
</dbReference>
<dbReference type="PROSITE" id="PS50850">
    <property type="entry name" value="MFS"/>
    <property type="match status" value="1"/>
</dbReference>
<evidence type="ECO:0000256" key="1">
    <source>
        <dbReference type="ARBA" id="ARBA00004651"/>
    </source>
</evidence>
<feature type="transmembrane region" description="Helical" evidence="8">
    <location>
        <begin position="205"/>
        <end position="225"/>
    </location>
</feature>
<feature type="transmembrane region" description="Helical" evidence="8">
    <location>
        <begin position="231"/>
        <end position="251"/>
    </location>
</feature>
<evidence type="ECO:0000256" key="2">
    <source>
        <dbReference type="ARBA" id="ARBA00008537"/>
    </source>
</evidence>
<evidence type="ECO:0000256" key="6">
    <source>
        <dbReference type="ARBA" id="ARBA00022989"/>
    </source>
</evidence>
<dbReference type="PANTHER" id="PTHR42718:SF9">
    <property type="entry name" value="MAJOR FACILITATOR SUPERFAMILY MULTIDRUG TRANSPORTER MFSC"/>
    <property type="match status" value="1"/>
</dbReference>
<feature type="transmembrane region" description="Helical" evidence="8">
    <location>
        <begin position="56"/>
        <end position="77"/>
    </location>
</feature>
<name>A0A7W9UK88_9NOCA</name>
<feature type="transmembrane region" description="Helical" evidence="8">
    <location>
        <begin position="143"/>
        <end position="165"/>
    </location>
</feature>
<sequence>MTTETIPAPGATRGPMAIALVLVVGAIMATLDQTIVNVAVNTLSVEFDTGLSVIQWVTTGYSLALGAVVPASAWLVGRVGAKRLYLVAVAAFALGSVLAGLAWNIQSLIAFRVVQGASGGLLMPVAMTILLRAAGPERLGRLMSTLGLAILVGPLLGPVIGGYLIDAVSWRWMFFLNLPLGALVLILITRVIPGDAPEPPRPLDIRGLLLMSPGLALLIYGVTAAGEHAGFATPSVWAPLLAGAGLIAAFVRHSLTTPAPLLNLRVLGNRTTGTAAALLALFAFGYFGSMLLPPLYFQTVRGESALAAGALGIPFALASGATMQVAGRLIDRIPSGRYLPVSITVALTGFVLFAIQLDADAPYWTLAAAMLLMGAGGGGTMMPVLTTATRQLNRSQQPAGSTVLNMISTTAMAVGTAVTSVTLGALLPVAGGLQDLHGMTPAQRADLAPALAEAFRHTYFIAPAMITLALIPALFLPRKRLSEGIDSPRPVSSDS</sequence>
<evidence type="ECO:0000313" key="11">
    <source>
        <dbReference type="Proteomes" id="UP000540412"/>
    </source>
</evidence>
<dbReference type="Gene3D" id="1.20.1720.10">
    <property type="entry name" value="Multidrug resistance protein D"/>
    <property type="match status" value="1"/>
</dbReference>
<keyword evidence="5 8" id="KW-0812">Transmembrane</keyword>
<evidence type="ECO:0000256" key="8">
    <source>
        <dbReference type="SAM" id="Phobius"/>
    </source>
</evidence>
<feature type="transmembrane region" description="Helical" evidence="8">
    <location>
        <begin position="84"/>
        <end position="103"/>
    </location>
</feature>
<keyword evidence="3" id="KW-0813">Transport</keyword>
<evidence type="ECO:0000256" key="3">
    <source>
        <dbReference type="ARBA" id="ARBA00022448"/>
    </source>
</evidence>
<dbReference type="InterPro" id="IPR004638">
    <property type="entry name" value="EmrB-like"/>
</dbReference>
<dbReference type="PANTHER" id="PTHR42718">
    <property type="entry name" value="MAJOR FACILITATOR SUPERFAMILY MULTIDRUG TRANSPORTER MFSC"/>
    <property type="match status" value="1"/>
</dbReference>
<feature type="transmembrane region" description="Helical" evidence="8">
    <location>
        <begin position="272"/>
        <end position="292"/>
    </location>
</feature>
<dbReference type="GO" id="GO:0022857">
    <property type="term" value="F:transmembrane transporter activity"/>
    <property type="evidence" value="ECO:0007669"/>
    <property type="project" value="InterPro"/>
</dbReference>
<dbReference type="GO" id="GO:0005886">
    <property type="term" value="C:plasma membrane"/>
    <property type="evidence" value="ECO:0007669"/>
    <property type="project" value="UniProtKB-SubCell"/>
</dbReference>
<dbReference type="InterPro" id="IPR020846">
    <property type="entry name" value="MFS_dom"/>
</dbReference>
<feature type="transmembrane region" description="Helical" evidence="8">
    <location>
        <begin position="16"/>
        <end position="36"/>
    </location>
</feature>
<comment type="caution">
    <text evidence="10">The sequence shown here is derived from an EMBL/GenBank/DDBJ whole genome shotgun (WGS) entry which is preliminary data.</text>
</comment>
<dbReference type="PRINTS" id="PR01036">
    <property type="entry name" value="TCRTETB"/>
</dbReference>
<evidence type="ECO:0000259" key="9">
    <source>
        <dbReference type="PROSITE" id="PS50850"/>
    </source>
</evidence>
<dbReference type="InterPro" id="IPR011701">
    <property type="entry name" value="MFS"/>
</dbReference>
<evidence type="ECO:0000256" key="7">
    <source>
        <dbReference type="ARBA" id="ARBA00023136"/>
    </source>
</evidence>
<evidence type="ECO:0000256" key="5">
    <source>
        <dbReference type="ARBA" id="ARBA00022692"/>
    </source>
</evidence>